<evidence type="ECO:0000313" key="4">
    <source>
        <dbReference type="EMBL" id="RUO42845.1"/>
    </source>
</evidence>
<dbReference type="InterPro" id="IPR001110">
    <property type="entry name" value="UPF0012_CS"/>
</dbReference>
<dbReference type="PANTHER" id="PTHR23088">
    <property type="entry name" value="NITRILASE-RELATED"/>
    <property type="match status" value="1"/>
</dbReference>
<keyword evidence="2 4" id="KW-0378">Hydrolase</keyword>
<dbReference type="PANTHER" id="PTHR23088:SF27">
    <property type="entry name" value="DEAMINATED GLUTATHIONE AMIDASE"/>
    <property type="match status" value="1"/>
</dbReference>
<accession>A0A432X7M1</accession>
<keyword evidence="5" id="KW-1185">Reference proteome</keyword>
<comment type="caution">
    <text evidence="4">The sequence shown here is derived from an EMBL/GenBank/DDBJ whole genome shotgun (WGS) entry which is preliminary data.</text>
</comment>
<dbReference type="GO" id="GO:0016811">
    <property type="term" value="F:hydrolase activity, acting on carbon-nitrogen (but not peptide) bonds, in linear amides"/>
    <property type="evidence" value="ECO:0007669"/>
    <property type="project" value="InterPro"/>
</dbReference>
<name>A0A432X7M1_9GAMM</name>
<dbReference type="InterPro" id="IPR045254">
    <property type="entry name" value="Nit1/2_C-N_Hydrolase"/>
</dbReference>
<organism evidence="4 5">
    <name type="scientific">Aliidiomarina taiwanensis</name>
    <dbReference type="NCBI Taxonomy" id="946228"/>
    <lineage>
        <taxon>Bacteria</taxon>
        <taxon>Pseudomonadati</taxon>
        <taxon>Pseudomonadota</taxon>
        <taxon>Gammaproteobacteria</taxon>
        <taxon>Alteromonadales</taxon>
        <taxon>Idiomarinaceae</taxon>
        <taxon>Aliidiomarina</taxon>
    </lineage>
</organism>
<comment type="similarity">
    <text evidence="1">Belongs to the carbon-nitrogen hydrolase superfamily. NIT1/NIT2 family.</text>
</comment>
<evidence type="ECO:0000259" key="3">
    <source>
        <dbReference type="PROSITE" id="PS50263"/>
    </source>
</evidence>
<evidence type="ECO:0000256" key="2">
    <source>
        <dbReference type="ARBA" id="ARBA00022801"/>
    </source>
</evidence>
<protein>
    <submittedName>
        <fullName evidence="4">Amidohydrolase</fullName>
    </submittedName>
</protein>
<dbReference type="RefSeq" id="WP_126757061.1">
    <property type="nucleotide sequence ID" value="NZ_PIPQ01000002.1"/>
</dbReference>
<dbReference type="CDD" id="cd07572">
    <property type="entry name" value="nit"/>
    <property type="match status" value="1"/>
</dbReference>
<reference evidence="4 5" key="1">
    <citation type="journal article" date="2011" name="Front. Microbiol.">
        <title>Genomic signatures of strain selection and enhancement in Bacillus atrophaeus var. globigii, a historical biowarfare simulant.</title>
        <authorList>
            <person name="Gibbons H.S."/>
            <person name="Broomall S.M."/>
            <person name="McNew L.A."/>
            <person name="Daligault H."/>
            <person name="Chapman C."/>
            <person name="Bruce D."/>
            <person name="Karavis M."/>
            <person name="Krepps M."/>
            <person name="McGregor P.A."/>
            <person name="Hong C."/>
            <person name="Park K.H."/>
            <person name="Akmal A."/>
            <person name="Feldman A."/>
            <person name="Lin J.S."/>
            <person name="Chang W.E."/>
            <person name="Higgs B.W."/>
            <person name="Demirev P."/>
            <person name="Lindquist J."/>
            <person name="Liem A."/>
            <person name="Fochler E."/>
            <person name="Read T.D."/>
            <person name="Tapia R."/>
            <person name="Johnson S."/>
            <person name="Bishop-Lilly K.A."/>
            <person name="Detter C."/>
            <person name="Han C."/>
            <person name="Sozhamannan S."/>
            <person name="Rosenzweig C.N."/>
            <person name="Skowronski E.W."/>
        </authorList>
    </citation>
    <scope>NUCLEOTIDE SEQUENCE [LARGE SCALE GENOMIC DNA]</scope>
    <source>
        <strain evidence="4 5">AIT1</strain>
    </source>
</reference>
<dbReference type="SUPFAM" id="SSF56317">
    <property type="entry name" value="Carbon-nitrogen hydrolase"/>
    <property type="match status" value="1"/>
</dbReference>
<dbReference type="Pfam" id="PF00795">
    <property type="entry name" value="CN_hydrolase"/>
    <property type="match status" value="1"/>
</dbReference>
<dbReference type="PROSITE" id="PS50263">
    <property type="entry name" value="CN_HYDROLASE"/>
    <property type="match status" value="1"/>
</dbReference>
<dbReference type="PROSITE" id="PS01227">
    <property type="entry name" value="UPF0012"/>
    <property type="match status" value="1"/>
</dbReference>
<gene>
    <name evidence="4" type="ORF">CWE15_05425</name>
</gene>
<dbReference type="OrthoDB" id="9811121at2"/>
<sequence>MATVSVLQMNSGATWAENKAKVEALFAQLPAARPQLVLLPEAFSCFGAGEANIRQHAEPLGQGPVQEYLSALAKQHNVWVLAGTLPILSGTRYAAASLLFNAQGAQCARYDKLHLFDAAVADNTKQYRESRYTQPGSQVRVVDTPFGRLGMAICYDVRFPELFRQLRTEGAELISLPSAFTKVTGKAHWDILIRARAIENQVYMLAPNQWGEHADGRETWGHSMIVDPWGVVVAQQSSGEGIASATLDMKALEAVRANMPVLAHNRFEVRFIHE</sequence>
<evidence type="ECO:0000313" key="5">
    <source>
        <dbReference type="Proteomes" id="UP000286976"/>
    </source>
</evidence>
<dbReference type="Proteomes" id="UP000286976">
    <property type="component" value="Unassembled WGS sequence"/>
</dbReference>
<dbReference type="AlphaFoldDB" id="A0A432X7M1"/>
<dbReference type="EMBL" id="PIPQ01000002">
    <property type="protein sequence ID" value="RUO42845.1"/>
    <property type="molecule type" value="Genomic_DNA"/>
</dbReference>
<dbReference type="InterPro" id="IPR003010">
    <property type="entry name" value="C-N_Hydrolase"/>
</dbReference>
<dbReference type="InterPro" id="IPR036526">
    <property type="entry name" value="C-N_Hydrolase_sf"/>
</dbReference>
<evidence type="ECO:0000256" key="1">
    <source>
        <dbReference type="ARBA" id="ARBA00010613"/>
    </source>
</evidence>
<feature type="domain" description="CN hydrolase" evidence="3">
    <location>
        <begin position="2"/>
        <end position="249"/>
    </location>
</feature>
<proteinExistence type="inferred from homology"/>
<dbReference type="Gene3D" id="3.60.110.10">
    <property type="entry name" value="Carbon-nitrogen hydrolase"/>
    <property type="match status" value="1"/>
</dbReference>